<dbReference type="SMART" id="SM00671">
    <property type="entry name" value="SEL1"/>
    <property type="match status" value="1"/>
</dbReference>
<keyword evidence="1" id="KW-0175">Coiled coil</keyword>
<comment type="caution">
    <text evidence="3">The sequence shown here is derived from an EMBL/GenBank/DDBJ whole genome shotgun (WGS) entry which is preliminary data.</text>
</comment>
<protein>
    <recommendedName>
        <fullName evidence="5">Sel1 repeat family protein</fullName>
    </recommendedName>
</protein>
<organism evidence="3 4">
    <name type="scientific">Compostibacter hankyongensis</name>
    <dbReference type="NCBI Taxonomy" id="1007089"/>
    <lineage>
        <taxon>Bacteria</taxon>
        <taxon>Pseudomonadati</taxon>
        <taxon>Bacteroidota</taxon>
        <taxon>Chitinophagia</taxon>
        <taxon>Chitinophagales</taxon>
        <taxon>Chitinophagaceae</taxon>
        <taxon>Compostibacter</taxon>
    </lineage>
</organism>
<feature type="compositionally biased region" description="Low complexity" evidence="2">
    <location>
        <begin position="161"/>
        <end position="186"/>
    </location>
</feature>
<dbReference type="InterPro" id="IPR011990">
    <property type="entry name" value="TPR-like_helical_dom_sf"/>
</dbReference>
<gene>
    <name evidence="3" type="ORF">GCM10023143_17150</name>
</gene>
<feature type="region of interest" description="Disordered" evidence="2">
    <location>
        <begin position="147"/>
        <end position="191"/>
    </location>
</feature>
<dbReference type="InterPro" id="IPR006597">
    <property type="entry name" value="Sel1-like"/>
</dbReference>
<keyword evidence="4" id="KW-1185">Reference proteome</keyword>
<evidence type="ECO:0000256" key="2">
    <source>
        <dbReference type="SAM" id="MobiDB-lite"/>
    </source>
</evidence>
<dbReference type="SUPFAM" id="SSF81901">
    <property type="entry name" value="HCP-like"/>
    <property type="match status" value="2"/>
</dbReference>
<evidence type="ECO:0000313" key="4">
    <source>
        <dbReference type="Proteomes" id="UP001501207"/>
    </source>
</evidence>
<evidence type="ECO:0000313" key="3">
    <source>
        <dbReference type="EMBL" id="GAA4309259.1"/>
    </source>
</evidence>
<dbReference type="EMBL" id="BAABFN010000002">
    <property type="protein sequence ID" value="GAA4309259.1"/>
    <property type="molecule type" value="Genomic_DNA"/>
</dbReference>
<proteinExistence type="predicted"/>
<dbReference type="Gene3D" id="1.25.40.10">
    <property type="entry name" value="Tetratricopeptide repeat domain"/>
    <property type="match status" value="1"/>
</dbReference>
<accession>A0ABP8FR20</accession>
<sequence length="872" mass="97281">MAQETNPCGMRWSEMLSAIHNNEGGVMYAVQYSKCTAAGVCGWPKVALQHTFPYNARISLRLRGLTCDGNTNTAGFNTAGDEISPNSRYVDQGNWHTFKQVTEVVRVEVSYEKDGDRYEIIYDKDRGINKTTINGKSIADYNAEKTRKQEADKASLTGNGNKTSRTTSSATTKTTTYNGNANAAKKSSSTDSYYNPVPLTQAQQYSVWLQQYSNNLIREQQIASEQYSKAQDAVQSAFAGNVSTRQGLQNLQQSMGSLAQSQDMSTASGRTRAVAYGVESLAAGIGSLLVKEHDYEAEARAAQRMREARAAAQERSDEEKEKITGEINNYISGDLIWLLAKAAQSAEKILLFNSINTRSMRKAEVDNAGIYDRISVGYGTDTLVDFQTGMPRKLWNRFDALNPELSSAFVSDPNGSDFHLFDKKMHTRALKGKYGEYQKNYYRGITALFFNDKHFKIKKSGPLALSWLQKAANDKYPGNTGNALDAMGEIYYDSAMRSGNMQALQQAFELFSQSIAKEPSRKTYHNLFLAGYKLITADSINDKEKYFERCRAVFYPTLKHLANNNAGLLGRQAADFVKQKDYAAALRLYRILIDTNYVSPKNNEFALSQAYMGLGNCYANGWGVERDTGAAVGYYYKGMEKGAYLAADAIEKIRDPQAYAEKHALNHLYYQNIPARLSKLLDSCATEKVIDEIQLTASGSYITQAGGIILSDRIPEKFATAVSEAGNPKQIYLSPDSKAWAVLHGKNYYNTEGLPATLLNKMGEYYRDGKEIRHIALSEDGAWVMLSGKNGCWWNGIPSAMANALNKLNERSSRIDYITFQPGGGWLIIYDSYGYWHGGISDQVIQKVDEYNTKKRTIHYIVFSSRDSFLIN</sequence>
<name>A0ABP8FR20_9BACT</name>
<dbReference type="Proteomes" id="UP001501207">
    <property type="component" value="Unassembled WGS sequence"/>
</dbReference>
<reference evidence="4" key="1">
    <citation type="journal article" date="2019" name="Int. J. Syst. Evol. Microbiol.">
        <title>The Global Catalogue of Microorganisms (GCM) 10K type strain sequencing project: providing services to taxonomists for standard genome sequencing and annotation.</title>
        <authorList>
            <consortium name="The Broad Institute Genomics Platform"/>
            <consortium name="The Broad Institute Genome Sequencing Center for Infectious Disease"/>
            <person name="Wu L."/>
            <person name="Ma J."/>
        </authorList>
    </citation>
    <scope>NUCLEOTIDE SEQUENCE [LARGE SCALE GENOMIC DNA]</scope>
    <source>
        <strain evidence="4">JCM 17664</strain>
    </source>
</reference>
<evidence type="ECO:0008006" key="5">
    <source>
        <dbReference type="Google" id="ProtNLM"/>
    </source>
</evidence>
<feature type="coiled-coil region" evidence="1">
    <location>
        <begin position="295"/>
        <end position="322"/>
    </location>
</feature>
<evidence type="ECO:0000256" key="1">
    <source>
        <dbReference type="SAM" id="Coils"/>
    </source>
</evidence>